<evidence type="ECO:0000313" key="4">
    <source>
        <dbReference type="EMBL" id="OLP87718.1"/>
    </source>
</evidence>
<dbReference type="Proteomes" id="UP000186817">
    <property type="component" value="Unassembled WGS sequence"/>
</dbReference>
<keyword evidence="5" id="KW-1185">Reference proteome</keyword>
<feature type="domain" description="FAD-binding PCMH-type" evidence="3">
    <location>
        <begin position="478"/>
        <end position="581"/>
    </location>
</feature>
<dbReference type="OrthoDB" id="439776at2759"/>
<feature type="transmembrane region" description="Helical" evidence="2">
    <location>
        <begin position="415"/>
        <end position="432"/>
    </location>
</feature>
<dbReference type="GO" id="GO:0071949">
    <property type="term" value="F:FAD binding"/>
    <property type="evidence" value="ECO:0007669"/>
    <property type="project" value="InterPro"/>
</dbReference>
<feature type="region of interest" description="Disordered" evidence="1">
    <location>
        <begin position="96"/>
        <end position="127"/>
    </location>
</feature>
<feature type="compositionally biased region" description="Acidic residues" evidence="1">
    <location>
        <begin position="107"/>
        <end position="127"/>
    </location>
</feature>
<dbReference type="InterPro" id="IPR002346">
    <property type="entry name" value="Mopterin_DH_FAD-bd"/>
</dbReference>
<sequence length="903" mass="100676">MFVLKRLRYACFYRAAAPAPVLAPRKPAKESIPGLWAFLSELKLEAYFAAVEKWADEQGAVSLEELVEFKDDLAKDLNLRTLEKKRMDNAEAAAKVAEQMPLGEGPQAEEPDPPEEEEEDQDAEEDDLAEGRYAQLDTERDLAMMSRGFDAPVEVEEPPPPRTASHGSRPSVGRPPNSRPEPAAKPAAAPVPRSGTGSGAAGYSEPANEAREERRVDLEDGVARTYKEFQAMYTHLYSPPEIREYWNECRPEGDAPAPEKAIFSWVGVIMYITEKEKAIFSWVGVIMYITEKVVLGVFGGSWGVCVVRQWVLENCFPCGTIDAPSLADIRYVKEMTLAEKSSMGKGMGSEVCQHRSNERHVLDWLGAMLDLLLKIVSLGGLLSFSVYGRVNLAVTVLLLYYTNERSVLHREITEMIFWACMYGWFGFIFIGLHDSPLLQLGEIKSVFGCLADIIIVDLSFHEGPAARAVLREQKLDPANVLGNPLTDFLYDAAPRAMLHMLRWFASAQIRNVAVLAGNIATASPISDMNPVLMALGASVLLASAGAEPREVLLTDFFKSYRVVDMQPEEVICSIKDLILFPSPMFQQKHHSFIHLFEKLIELEGSKWRYWPLQRPDRDSMGKQIAPDFCKTGKSAGQQCIFNVDKEGQAFLRRAKTTPGKDPRSQSPWVADSGQSSFFRPFTTLPAALRFRRGQLQQDTLFPDLEQEILDATVKEDLGAERLGSRVNMSNVGVLLAVEEENDVDDFPVVVQEYLAAGVGEEKPGMLASAFASFLGRGMQMEKLAQQLAQPLPEGQRYVEYVEQGAFWLEMAHSSTLDDLEVLLQCRAAHLQYPGAWGLPGGQLDWDEVSVHYDSEMDPLLRDRILRRAAVRELLEEAGGGNCGDFDMTIYFEPLRLLSLESPL</sequence>
<dbReference type="AlphaFoldDB" id="A0A1Q9CXR8"/>
<comment type="caution">
    <text evidence="4">The sequence shown here is derived from an EMBL/GenBank/DDBJ whole genome shotgun (WGS) entry which is preliminary data.</text>
</comment>
<dbReference type="Gene3D" id="3.90.79.10">
    <property type="entry name" value="Nucleoside Triphosphate Pyrophosphohydrolase"/>
    <property type="match status" value="1"/>
</dbReference>
<feature type="region of interest" description="Disordered" evidence="1">
    <location>
        <begin position="152"/>
        <end position="216"/>
    </location>
</feature>
<keyword evidence="2" id="KW-0472">Membrane</keyword>
<keyword evidence="2" id="KW-1133">Transmembrane helix</keyword>
<dbReference type="SUPFAM" id="SSF56176">
    <property type="entry name" value="FAD-binding/transporter-associated domain-like"/>
    <property type="match status" value="1"/>
</dbReference>
<dbReference type="PROSITE" id="PS51387">
    <property type="entry name" value="FAD_PCMH"/>
    <property type="match status" value="1"/>
</dbReference>
<name>A0A1Q9CXR8_SYMMI</name>
<dbReference type="GO" id="GO:0016491">
    <property type="term" value="F:oxidoreductase activity"/>
    <property type="evidence" value="ECO:0007669"/>
    <property type="project" value="InterPro"/>
</dbReference>
<evidence type="ECO:0000259" key="3">
    <source>
        <dbReference type="PROSITE" id="PS51387"/>
    </source>
</evidence>
<dbReference type="InterPro" id="IPR016166">
    <property type="entry name" value="FAD-bd_PCMH"/>
</dbReference>
<reference evidence="4 5" key="1">
    <citation type="submission" date="2016-02" db="EMBL/GenBank/DDBJ databases">
        <title>Genome analysis of coral dinoflagellate symbionts highlights evolutionary adaptations to a symbiotic lifestyle.</title>
        <authorList>
            <person name="Aranda M."/>
            <person name="Li Y."/>
            <person name="Liew Y.J."/>
            <person name="Baumgarten S."/>
            <person name="Simakov O."/>
            <person name="Wilson M."/>
            <person name="Piel J."/>
            <person name="Ashoor H."/>
            <person name="Bougouffa S."/>
            <person name="Bajic V.B."/>
            <person name="Ryu T."/>
            <person name="Ravasi T."/>
            <person name="Bayer T."/>
            <person name="Micklem G."/>
            <person name="Kim H."/>
            <person name="Bhak J."/>
            <person name="Lajeunesse T.C."/>
            <person name="Voolstra C.R."/>
        </authorList>
    </citation>
    <scope>NUCLEOTIDE SEQUENCE [LARGE SCALE GENOMIC DNA]</scope>
    <source>
        <strain evidence="4 5">CCMP2467</strain>
    </source>
</reference>
<accession>A0A1Q9CXR8</accession>
<dbReference type="InterPro" id="IPR036318">
    <property type="entry name" value="FAD-bd_PCMH-like_sf"/>
</dbReference>
<dbReference type="InterPro" id="IPR015797">
    <property type="entry name" value="NUDIX_hydrolase-like_dom_sf"/>
</dbReference>
<feature type="transmembrane region" description="Helical" evidence="2">
    <location>
        <begin position="386"/>
        <end position="403"/>
    </location>
</feature>
<dbReference type="Pfam" id="PF00941">
    <property type="entry name" value="FAD_binding_5"/>
    <property type="match status" value="1"/>
</dbReference>
<feature type="compositionally biased region" description="Low complexity" evidence="1">
    <location>
        <begin position="180"/>
        <end position="192"/>
    </location>
</feature>
<dbReference type="InterPro" id="IPR016169">
    <property type="entry name" value="FAD-bd_PCMH_sub2"/>
</dbReference>
<proteinExistence type="predicted"/>
<dbReference type="PANTHER" id="PTHR45444">
    <property type="entry name" value="XANTHINE DEHYDROGENASE"/>
    <property type="match status" value="1"/>
</dbReference>
<dbReference type="InterPro" id="IPR016208">
    <property type="entry name" value="Ald_Oxase/xanthine_DH-like"/>
</dbReference>
<dbReference type="GO" id="GO:0005506">
    <property type="term" value="F:iron ion binding"/>
    <property type="evidence" value="ECO:0007669"/>
    <property type="project" value="InterPro"/>
</dbReference>
<dbReference type="Gene3D" id="3.30.465.10">
    <property type="match status" value="1"/>
</dbReference>
<organism evidence="4 5">
    <name type="scientific">Symbiodinium microadriaticum</name>
    <name type="common">Dinoflagellate</name>
    <name type="synonym">Zooxanthella microadriatica</name>
    <dbReference type="NCBI Taxonomy" id="2951"/>
    <lineage>
        <taxon>Eukaryota</taxon>
        <taxon>Sar</taxon>
        <taxon>Alveolata</taxon>
        <taxon>Dinophyceae</taxon>
        <taxon>Suessiales</taxon>
        <taxon>Symbiodiniaceae</taxon>
        <taxon>Symbiodinium</taxon>
    </lineage>
</organism>
<evidence type="ECO:0000313" key="5">
    <source>
        <dbReference type="Proteomes" id="UP000186817"/>
    </source>
</evidence>
<evidence type="ECO:0000256" key="2">
    <source>
        <dbReference type="SAM" id="Phobius"/>
    </source>
</evidence>
<keyword evidence="2" id="KW-0812">Transmembrane</keyword>
<dbReference type="SUPFAM" id="SSF55811">
    <property type="entry name" value="Nudix"/>
    <property type="match status" value="1"/>
</dbReference>
<evidence type="ECO:0000256" key="1">
    <source>
        <dbReference type="SAM" id="MobiDB-lite"/>
    </source>
</evidence>
<dbReference type="PANTHER" id="PTHR45444:SF3">
    <property type="entry name" value="XANTHINE DEHYDROGENASE"/>
    <property type="match status" value="1"/>
</dbReference>
<protein>
    <submittedName>
        <fullName evidence="4">Xanthine dehydrogenase</fullName>
    </submittedName>
</protein>
<gene>
    <name evidence="4" type="primary">XDH</name>
    <name evidence="4" type="ORF">AK812_SmicGene31041</name>
</gene>
<dbReference type="EMBL" id="LSRX01000846">
    <property type="protein sequence ID" value="OLP87718.1"/>
    <property type="molecule type" value="Genomic_DNA"/>
</dbReference>